<dbReference type="InterPro" id="IPR003829">
    <property type="entry name" value="Pirin_N_dom"/>
</dbReference>
<comment type="caution">
    <text evidence="5">The sequence shown here is derived from an EMBL/GenBank/DDBJ whole genome shotgun (WGS) entry which is preliminary data.</text>
</comment>
<reference evidence="5 6" key="1">
    <citation type="submission" date="2018-09" db="EMBL/GenBank/DDBJ databases">
        <title>Mesorhizobium carmichaelinearum sp. nov. isolated from Carmichaelinea spp. root nodules in New Zealand.</title>
        <authorList>
            <person name="De Meyer S.E."/>
        </authorList>
    </citation>
    <scope>NUCLEOTIDE SEQUENCE [LARGE SCALE GENOMIC DNA]</scope>
    <source>
        <strain evidence="5 6">ICMP19557</strain>
    </source>
</reference>
<evidence type="ECO:0000259" key="4">
    <source>
        <dbReference type="Pfam" id="PF17954"/>
    </source>
</evidence>
<dbReference type="Proteomes" id="UP000272706">
    <property type="component" value="Unassembled WGS sequence"/>
</dbReference>
<dbReference type="OrthoDB" id="9780903at2"/>
<dbReference type="InterPro" id="IPR011051">
    <property type="entry name" value="RmlC_Cupin_sf"/>
</dbReference>
<sequence length="254" mass="27642">MTLEAMTKDTVKSVPPETHLVRNHGPFQLRRIHTGVGLGRSDDAGFGGLGLIDHARLQPGLVVRMHEHRNDEIISYLRSGRMQHTDSAGRSEVISPDRLMVMNAGAGFSHEQAVLGGDPIEMLQIFVRPEAANMEPGVQVVSLDRTESIDRWRFLAGPMGSAAPVFVRQAIYLYDTHLSAGASIDLPAMPGFDRWLYVFRGAVSVGDQQAETHTALTIGADETALDVAAIQETDLVLFLVDRQAPFSRAGTMSG</sequence>
<dbReference type="InterPro" id="IPR012093">
    <property type="entry name" value="Pirin"/>
</dbReference>
<dbReference type="InterPro" id="IPR014710">
    <property type="entry name" value="RmlC-like_jellyroll"/>
</dbReference>
<dbReference type="Pfam" id="PF02678">
    <property type="entry name" value="Pirin"/>
    <property type="match status" value="1"/>
</dbReference>
<name>A0A3A5L727_9HYPH</name>
<dbReference type="Gene3D" id="2.60.120.10">
    <property type="entry name" value="Jelly Rolls"/>
    <property type="match status" value="1"/>
</dbReference>
<dbReference type="AlphaFoldDB" id="A0A3A5L727"/>
<dbReference type="SUPFAM" id="SSF51182">
    <property type="entry name" value="RmlC-like cupins"/>
    <property type="match status" value="1"/>
</dbReference>
<dbReference type="PIRSF" id="PIRSF006232">
    <property type="entry name" value="Pirin"/>
    <property type="match status" value="1"/>
</dbReference>
<keyword evidence="6" id="KW-1185">Reference proteome</keyword>
<dbReference type="RefSeq" id="WP_120013122.1">
    <property type="nucleotide sequence ID" value="NZ_QZWZ01000003.1"/>
</dbReference>
<feature type="domain" description="Quercetin 2,3-dioxygenase C-terminal cupin" evidence="4">
    <location>
        <begin position="155"/>
        <end position="238"/>
    </location>
</feature>
<accession>A0A3A5L727</accession>
<gene>
    <name evidence="5" type="ORF">D3227_05490</name>
</gene>
<evidence type="ECO:0000256" key="1">
    <source>
        <dbReference type="ARBA" id="ARBA00008416"/>
    </source>
</evidence>
<dbReference type="PANTHER" id="PTHR43212">
    <property type="entry name" value="QUERCETIN 2,3-DIOXYGENASE"/>
    <property type="match status" value="1"/>
</dbReference>
<evidence type="ECO:0000259" key="3">
    <source>
        <dbReference type="Pfam" id="PF02678"/>
    </source>
</evidence>
<evidence type="ECO:0000313" key="5">
    <source>
        <dbReference type="EMBL" id="RJT41261.1"/>
    </source>
</evidence>
<proteinExistence type="inferred from homology"/>
<dbReference type="InterPro" id="IPR041602">
    <property type="entry name" value="Quercetinase_C"/>
</dbReference>
<evidence type="ECO:0000313" key="6">
    <source>
        <dbReference type="Proteomes" id="UP000272706"/>
    </source>
</evidence>
<comment type="similarity">
    <text evidence="1 2">Belongs to the pirin family.</text>
</comment>
<organism evidence="5 6">
    <name type="scientific">Mesorhizobium waimense</name>
    <dbReference type="NCBI Taxonomy" id="1300307"/>
    <lineage>
        <taxon>Bacteria</taxon>
        <taxon>Pseudomonadati</taxon>
        <taxon>Pseudomonadota</taxon>
        <taxon>Alphaproteobacteria</taxon>
        <taxon>Hyphomicrobiales</taxon>
        <taxon>Phyllobacteriaceae</taxon>
        <taxon>Mesorhizobium</taxon>
    </lineage>
</organism>
<protein>
    <submittedName>
        <fullName evidence="5">Pirin family protein</fullName>
    </submittedName>
</protein>
<feature type="domain" description="Pirin N-terminal" evidence="3">
    <location>
        <begin position="61"/>
        <end position="127"/>
    </location>
</feature>
<evidence type="ECO:0000256" key="2">
    <source>
        <dbReference type="RuleBase" id="RU003457"/>
    </source>
</evidence>
<dbReference type="Pfam" id="PF17954">
    <property type="entry name" value="Pirin_C_2"/>
    <property type="match status" value="1"/>
</dbReference>
<dbReference type="EMBL" id="QZWZ01000003">
    <property type="protein sequence ID" value="RJT41261.1"/>
    <property type="molecule type" value="Genomic_DNA"/>
</dbReference>
<dbReference type="PANTHER" id="PTHR43212:SF3">
    <property type="entry name" value="QUERCETIN 2,3-DIOXYGENASE"/>
    <property type="match status" value="1"/>
</dbReference>